<name>A0ABS3D885_9BACT</name>
<dbReference type="Proteomes" id="UP000664052">
    <property type="component" value="Unassembled WGS sequence"/>
</dbReference>
<dbReference type="SUPFAM" id="SSF89392">
    <property type="entry name" value="Prokaryotic lipoproteins and lipoprotein localization factors"/>
    <property type="match status" value="1"/>
</dbReference>
<dbReference type="InterPro" id="IPR029046">
    <property type="entry name" value="LolA/LolB/LppX"/>
</dbReference>
<gene>
    <name evidence="2" type="ORF">JYK02_04985</name>
</gene>
<comment type="caution">
    <text evidence="2">The sequence shown here is derived from an EMBL/GenBank/DDBJ whole genome shotgun (WGS) entry which is preliminary data.</text>
</comment>
<dbReference type="Gene3D" id="2.50.20.10">
    <property type="entry name" value="Lipoprotein localisation LolA/LolB/LppX"/>
    <property type="match status" value="1"/>
</dbReference>
<dbReference type="InterPro" id="IPR019207">
    <property type="entry name" value="DUF2092"/>
</dbReference>
<sequence>MSDFLSAQREFSVRTQGTLDEVLDSGQKIQLQRSGDVRLQRPNRLRVDRTGDLARLHLFYDGRQLTLHGERANAYATTPAPTTVDATLDMASQKLGLDAPGADLLVSNPYAALTEDVCSGRYLGGSMVDGVAVHHLAFRNSDGVDWELWVEDGPRPLPRKYVITSRDLPGAPQYSVSLSEWNLSPQLTQDQFQFTPPRDAMRVSFLAPDSQGGAQQGGSK</sequence>
<keyword evidence="3" id="KW-1185">Reference proteome</keyword>
<evidence type="ECO:0000313" key="3">
    <source>
        <dbReference type="Proteomes" id="UP000664052"/>
    </source>
</evidence>
<proteinExistence type="predicted"/>
<evidence type="ECO:0000256" key="1">
    <source>
        <dbReference type="ARBA" id="ARBA00022729"/>
    </source>
</evidence>
<dbReference type="Pfam" id="PF09865">
    <property type="entry name" value="DUF2092"/>
    <property type="match status" value="1"/>
</dbReference>
<dbReference type="EMBL" id="JAFIMU010000003">
    <property type="protein sequence ID" value="MBN8226862.1"/>
    <property type="molecule type" value="Genomic_DNA"/>
</dbReference>
<organism evidence="2 3">
    <name type="scientific">Corallococcus macrosporus</name>
    <dbReference type="NCBI Taxonomy" id="35"/>
    <lineage>
        <taxon>Bacteria</taxon>
        <taxon>Pseudomonadati</taxon>
        <taxon>Myxococcota</taxon>
        <taxon>Myxococcia</taxon>
        <taxon>Myxococcales</taxon>
        <taxon>Cystobacterineae</taxon>
        <taxon>Myxococcaceae</taxon>
        <taxon>Corallococcus</taxon>
    </lineage>
</organism>
<evidence type="ECO:0000313" key="2">
    <source>
        <dbReference type="EMBL" id="MBN8226862.1"/>
    </source>
</evidence>
<reference evidence="2 3" key="1">
    <citation type="submission" date="2021-02" db="EMBL/GenBank/DDBJ databases">
        <title>De Novo genome assembly of isolated myxobacteria.</title>
        <authorList>
            <person name="Stevens D.C."/>
        </authorList>
    </citation>
    <scope>NUCLEOTIDE SEQUENCE [LARGE SCALE GENOMIC DNA]</scope>
    <source>
        <strain evidence="2 3">ATCC 29039</strain>
    </source>
</reference>
<accession>A0ABS3D885</accession>
<protein>
    <submittedName>
        <fullName evidence="2">DUF2092 domain-containing protein</fullName>
    </submittedName>
</protein>
<dbReference type="PIRSF" id="PIRSF012443">
    <property type="entry name" value="UCP012443"/>
    <property type="match status" value="1"/>
</dbReference>
<keyword evidence="1" id="KW-0732">Signal</keyword>